<evidence type="ECO:0000313" key="2">
    <source>
        <dbReference type="Proteomes" id="UP000821845"/>
    </source>
</evidence>
<dbReference type="EMBL" id="CM023483">
    <property type="protein sequence ID" value="KAH6936405.1"/>
    <property type="molecule type" value="Genomic_DNA"/>
</dbReference>
<keyword evidence="2" id="KW-1185">Reference proteome</keyword>
<reference evidence="1" key="1">
    <citation type="submission" date="2020-05" db="EMBL/GenBank/DDBJ databases">
        <title>Large-scale comparative analyses of tick genomes elucidate their genetic diversity and vector capacities.</title>
        <authorList>
            <person name="Jia N."/>
            <person name="Wang J."/>
            <person name="Shi W."/>
            <person name="Du L."/>
            <person name="Sun Y."/>
            <person name="Zhan W."/>
            <person name="Jiang J."/>
            <person name="Wang Q."/>
            <person name="Zhang B."/>
            <person name="Ji P."/>
            <person name="Sakyi L.B."/>
            <person name="Cui X."/>
            <person name="Yuan T."/>
            <person name="Jiang B."/>
            <person name="Yang W."/>
            <person name="Lam T.T.-Y."/>
            <person name="Chang Q."/>
            <person name="Ding S."/>
            <person name="Wang X."/>
            <person name="Zhu J."/>
            <person name="Ruan X."/>
            <person name="Zhao L."/>
            <person name="Wei J."/>
            <person name="Que T."/>
            <person name="Du C."/>
            <person name="Cheng J."/>
            <person name="Dai P."/>
            <person name="Han X."/>
            <person name="Huang E."/>
            <person name="Gao Y."/>
            <person name="Liu J."/>
            <person name="Shao H."/>
            <person name="Ye R."/>
            <person name="Li L."/>
            <person name="Wei W."/>
            <person name="Wang X."/>
            <person name="Wang C."/>
            <person name="Yang T."/>
            <person name="Huo Q."/>
            <person name="Li W."/>
            <person name="Guo W."/>
            <person name="Chen H."/>
            <person name="Zhou L."/>
            <person name="Ni X."/>
            <person name="Tian J."/>
            <person name="Zhou Y."/>
            <person name="Sheng Y."/>
            <person name="Liu T."/>
            <person name="Pan Y."/>
            <person name="Xia L."/>
            <person name="Li J."/>
            <person name="Zhao F."/>
            <person name="Cao W."/>
        </authorList>
    </citation>
    <scope>NUCLEOTIDE SEQUENCE</scope>
    <source>
        <strain evidence="1">Hyas-2018</strain>
    </source>
</reference>
<accession>A0ACB7SP52</accession>
<name>A0ACB7SP52_HYAAI</name>
<proteinExistence type="predicted"/>
<evidence type="ECO:0000313" key="1">
    <source>
        <dbReference type="EMBL" id="KAH6936405.1"/>
    </source>
</evidence>
<sequence length="152" mass="16944">MNHILSAPAVRGPPLIWGAHRCTLVPAASPKARWTRLPPQLHHPPPPSSLCLSVPLPCSDTAGVVNRCDRTRAPARDFTSDFYFRQSWRDERLSFQKSPDLESMTVGAEVAEKIWVPDTFFANEKSAYFHAATTPNTFLRIGSGGEVFRSIR</sequence>
<gene>
    <name evidence="1" type="ORF">HPB50_016465</name>
</gene>
<protein>
    <submittedName>
        <fullName evidence="1">Uncharacterized protein</fullName>
    </submittedName>
</protein>
<dbReference type="Proteomes" id="UP000821845">
    <property type="component" value="Chromosome 3"/>
</dbReference>
<comment type="caution">
    <text evidence="1">The sequence shown here is derived from an EMBL/GenBank/DDBJ whole genome shotgun (WGS) entry which is preliminary data.</text>
</comment>
<organism evidence="1 2">
    <name type="scientific">Hyalomma asiaticum</name>
    <name type="common">Tick</name>
    <dbReference type="NCBI Taxonomy" id="266040"/>
    <lineage>
        <taxon>Eukaryota</taxon>
        <taxon>Metazoa</taxon>
        <taxon>Ecdysozoa</taxon>
        <taxon>Arthropoda</taxon>
        <taxon>Chelicerata</taxon>
        <taxon>Arachnida</taxon>
        <taxon>Acari</taxon>
        <taxon>Parasitiformes</taxon>
        <taxon>Ixodida</taxon>
        <taxon>Ixodoidea</taxon>
        <taxon>Ixodidae</taxon>
        <taxon>Hyalomminae</taxon>
        <taxon>Hyalomma</taxon>
    </lineage>
</organism>